<keyword evidence="1" id="KW-1133">Transmembrane helix</keyword>
<protein>
    <recommendedName>
        <fullName evidence="4">Transmembrane transport protein</fullName>
    </recommendedName>
</protein>
<sequence length="163" mass="17316">MTQEMPGVPAHEVVARLGPALSARARVRAVAMLVLGLAGAVFVTALWWTEPGPLPVRTQVGFALLSAVCLAWAGYGSWLLRRKVPLFAADQVVAAWIGLVASLATSALLVVVTVQRGAGPWAPLLVGAALTVVAATLLVRARRRRAALLRRERELTARDLETP</sequence>
<feature type="transmembrane region" description="Helical" evidence="1">
    <location>
        <begin position="92"/>
        <end position="115"/>
    </location>
</feature>
<accession>A0ABR9MYW6</accession>
<feature type="transmembrane region" description="Helical" evidence="1">
    <location>
        <begin position="29"/>
        <end position="48"/>
    </location>
</feature>
<feature type="transmembrane region" description="Helical" evidence="1">
    <location>
        <begin position="60"/>
        <end position="80"/>
    </location>
</feature>
<proteinExistence type="predicted"/>
<evidence type="ECO:0000256" key="1">
    <source>
        <dbReference type="SAM" id="Phobius"/>
    </source>
</evidence>
<evidence type="ECO:0008006" key="4">
    <source>
        <dbReference type="Google" id="ProtNLM"/>
    </source>
</evidence>
<name>A0ABR9MYW6_9MICO</name>
<dbReference type="SUPFAM" id="SSF103473">
    <property type="entry name" value="MFS general substrate transporter"/>
    <property type="match status" value="1"/>
</dbReference>
<evidence type="ECO:0000313" key="3">
    <source>
        <dbReference type="Proteomes" id="UP000625527"/>
    </source>
</evidence>
<keyword evidence="1" id="KW-0472">Membrane</keyword>
<keyword evidence="3" id="KW-1185">Reference proteome</keyword>
<dbReference type="RefSeq" id="WP_192862624.1">
    <property type="nucleotide sequence ID" value="NZ_JADAQT010000078.1"/>
</dbReference>
<feature type="transmembrane region" description="Helical" evidence="1">
    <location>
        <begin position="121"/>
        <end position="141"/>
    </location>
</feature>
<gene>
    <name evidence="2" type="ORF">IHE71_10080</name>
</gene>
<organism evidence="2 3">
    <name type="scientific">Myceligenerans pegani</name>
    <dbReference type="NCBI Taxonomy" id="2776917"/>
    <lineage>
        <taxon>Bacteria</taxon>
        <taxon>Bacillati</taxon>
        <taxon>Actinomycetota</taxon>
        <taxon>Actinomycetes</taxon>
        <taxon>Micrococcales</taxon>
        <taxon>Promicromonosporaceae</taxon>
        <taxon>Myceligenerans</taxon>
    </lineage>
</organism>
<comment type="caution">
    <text evidence="2">The sequence shown here is derived from an EMBL/GenBank/DDBJ whole genome shotgun (WGS) entry which is preliminary data.</text>
</comment>
<dbReference type="EMBL" id="JADAQT010000078">
    <property type="protein sequence ID" value="MBE1876053.1"/>
    <property type="molecule type" value="Genomic_DNA"/>
</dbReference>
<dbReference type="InterPro" id="IPR036259">
    <property type="entry name" value="MFS_trans_sf"/>
</dbReference>
<keyword evidence="1" id="KW-0812">Transmembrane</keyword>
<evidence type="ECO:0000313" key="2">
    <source>
        <dbReference type="EMBL" id="MBE1876053.1"/>
    </source>
</evidence>
<reference evidence="2 3" key="1">
    <citation type="submission" date="2020-10" db="EMBL/GenBank/DDBJ databases">
        <title>Myceligenerans pegani sp. nov., an endophytic actinomycete isolated from Peganum harmala L. in Xinjiang, China.</title>
        <authorList>
            <person name="Xin L."/>
        </authorList>
    </citation>
    <scope>NUCLEOTIDE SEQUENCE [LARGE SCALE GENOMIC DNA]</scope>
    <source>
        <strain evidence="2 3">TRM65318</strain>
    </source>
</reference>
<dbReference type="Proteomes" id="UP000625527">
    <property type="component" value="Unassembled WGS sequence"/>
</dbReference>